<gene>
    <name evidence="1" type="ORF">LCGC14_1087310</name>
</gene>
<name>A0A0F9PWM5_9ZZZZ</name>
<protein>
    <submittedName>
        <fullName evidence="1">Uncharacterized protein</fullName>
    </submittedName>
</protein>
<reference evidence="1" key="1">
    <citation type="journal article" date="2015" name="Nature">
        <title>Complex archaea that bridge the gap between prokaryotes and eukaryotes.</title>
        <authorList>
            <person name="Spang A."/>
            <person name="Saw J.H."/>
            <person name="Jorgensen S.L."/>
            <person name="Zaremba-Niedzwiedzka K."/>
            <person name="Martijn J."/>
            <person name="Lind A.E."/>
            <person name="van Eijk R."/>
            <person name="Schleper C."/>
            <person name="Guy L."/>
            <person name="Ettema T.J."/>
        </authorList>
    </citation>
    <scope>NUCLEOTIDE SEQUENCE</scope>
</reference>
<dbReference type="EMBL" id="LAZR01004805">
    <property type="protein sequence ID" value="KKN05436.1"/>
    <property type="molecule type" value="Genomic_DNA"/>
</dbReference>
<comment type="caution">
    <text evidence="1">The sequence shown here is derived from an EMBL/GenBank/DDBJ whole genome shotgun (WGS) entry which is preliminary data.</text>
</comment>
<evidence type="ECO:0000313" key="1">
    <source>
        <dbReference type="EMBL" id="KKN05436.1"/>
    </source>
</evidence>
<organism evidence="1">
    <name type="scientific">marine sediment metagenome</name>
    <dbReference type="NCBI Taxonomy" id="412755"/>
    <lineage>
        <taxon>unclassified sequences</taxon>
        <taxon>metagenomes</taxon>
        <taxon>ecological metagenomes</taxon>
    </lineage>
</organism>
<dbReference type="AlphaFoldDB" id="A0A0F9PWM5"/>
<proteinExistence type="predicted"/>
<accession>A0A0F9PWM5</accession>
<sequence length="34" mass="3751">MNWTIVMFAVYALGSVFFLAGSAIGRALQMGWLK</sequence>